<evidence type="ECO:0000313" key="3">
    <source>
        <dbReference type="Proteomes" id="UP000283509"/>
    </source>
</evidence>
<protein>
    <submittedName>
        <fullName evidence="2">Uncharacterized protein</fullName>
    </submittedName>
</protein>
<gene>
    <name evidence="2" type="ORF">C7M84_024152</name>
</gene>
<evidence type="ECO:0000313" key="2">
    <source>
        <dbReference type="EMBL" id="ROT82676.1"/>
    </source>
</evidence>
<sequence>MARHAGKQSQEAPLGGPPWVILVGLRGTPSALDRPFFFVPKDVSVLFAVLWVVLVPSIAFVPFVVFGALVSFRRNPSSTFRVLTVAFVPRSSASPLTPSSPLPSLSHHSLSPRWCSSPLVASAPDGFVSSMAFAPFCCIRLPCRAYPRHYLYPPRRFLPLHCHRRLFLPVSSSLLCLACLARCASLINLIVVENSSLRFRCLGLSPLISTHCFPAVGVVAAPLLALLLNGSYLTLFPLLLHAPHAFHDTHALCVPHPPPFAFPSTNRKCRSVMAIAASLPFHSPFVLPLPIFPFHFPLFSHPLPPSSPFSASRFPSPLFLSLSSLSLSPLPFVPFYYSPPSFPLPFSPSSLIPFFPFFISPLLPFSPLLSVLSFVRPPRLPLQLSFLLEGRRRVGLLRLPLISWRVSGVREVARSA</sequence>
<organism evidence="2 3">
    <name type="scientific">Penaeus vannamei</name>
    <name type="common">Whiteleg shrimp</name>
    <name type="synonym">Litopenaeus vannamei</name>
    <dbReference type="NCBI Taxonomy" id="6689"/>
    <lineage>
        <taxon>Eukaryota</taxon>
        <taxon>Metazoa</taxon>
        <taxon>Ecdysozoa</taxon>
        <taxon>Arthropoda</taxon>
        <taxon>Crustacea</taxon>
        <taxon>Multicrustacea</taxon>
        <taxon>Malacostraca</taxon>
        <taxon>Eumalacostraca</taxon>
        <taxon>Eucarida</taxon>
        <taxon>Decapoda</taxon>
        <taxon>Dendrobranchiata</taxon>
        <taxon>Penaeoidea</taxon>
        <taxon>Penaeidae</taxon>
        <taxon>Penaeus</taxon>
    </lineage>
</organism>
<proteinExistence type="predicted"/>
<keyword evidence="1" id="KW-0472">Membrane</keyword>
<name>A0A423U1U7_PENVA</name>
<keyword evidence="1" id="KW-0812">Transmembrane</keyword>
<keyword evidence="3" id="KW-1185">Reference proteome</keyword>
<reference evidence="2 3" key="1">
    <citation type="submission" date="2018-04" db="EMBL/GenBank/DDBJ databases">
        <authorList>
            <person name="Zhang X."/>
            <person name="Yuan J."/>
            <person name="Li F."/>
            <person name="Xiang J."/>
        </authorList>
    </citation>
    <scope>NUCLEOTIDE SEQUENCE [LARGE SCALE GENOMIC DNA]</scope>
    <source>
        <tissue evidence="2">Muscle</tissue>
    </source>
</reference>
<reference evidence="2 3" key="2">
    <citation type="submission" date="2019-01" db="EMBL/GenBank/DDBJ databases">
        <title>The decoding of complex shrimp genome reveals the adaptation for benthos swimmer, frequently molting mechanism and breeding impact on genome.</title>
        <authorList>
            <person name="Sun Y."/>
            <person name="Gao Y."/>
            <person name="Yu Y."/>
        </authorList>
    </citation>
    <scope>NUCLEOTIDE SEQUENCE [LARGE SCALE GENOMIC DNA]</scope>
    <source>
        <tissue evidence="2">Muscle</tissue>
    </source>
</reference>
<feature type="transmembrane region" description="Helical" evidence="1">
    <location>
        <begin position="166"/>
        <end position="187"/>
    </location>
</feature>
<comment type="caution">
    <text evidence="2">The sequence shown here is derived from an EMBL/GenBank/DDBJ whole genome shotgun (WGS) entry which is preliminary data.</text>
</comment>
<evidence type="ECO:0000256" key="1">
    <source>
        <dbReference type="SAM" id="Phobius"/>
    </source>
</evidence>
<feature type="transmembrane region" description="Helical" evidence="1">
    <location>
        <begin position="207"/>
        <end position="228"/>
    </location>
</feature>
<feature type="transmembrane region" description="Helical" evidence="1">
    <location>
        <begin position="45"/>
        <end position="72"/>
    </location>
</feature>
<accession>A0A423U1U7</accession>
<dbReference type="Proteomes" id="UP000283509">
    <property type="component" value="Unassembled WGS sequence"/>
</dbReference>
<dbReference type="EMBL" id="QCYY01000789">
    <property type="protein sequence ID" value="ROT82676.1"/>
    <property type="molecule type" value="Genomic_DNA"/>
</dbReference>
<feature type="transmembrane region" description="Helical" evidence="1">
    <location>
        <begin position="357"/>
        <end position="375"/>
    </location>
</feature>
<keyword evidence="1" id="KW-1133">Transmembrane helix</keyword>
<dbReference type="AlphaFoldDB" id="A0A423U1U7"/>